<comment type="caution">
    <text evidence="3">The sequence shown here is derived from an EMBL/GenBank/DDBJ whole genome shotgun (WGS) entry which is preliminary data.</text>
</comment>
<feature type="transmembrane region" description="Helical" evidence="1">
    <location>
        <begin position="385"/>
        <end position="403"/>
    </location>
</feature>
<feature type="transmembrane region" description="Helical" evidence="1">
    <location>
        <begin position="34"/>
        <end position="53"/>
    </location>
</feature>
<dbReference type="AlphaFoldDB" id="A0AAW9A8D3"/>
<dbReference type="EMBL" id="JAUBDJ010000002">
    <property type="protein sequence ID" value="MDW0116125.1"/>
    <property type="molecule type" value="Genomic_DNA"/>
</dbReference>
<accession>A0AAW9A8D3</accession>
<feature type="transmembrane region" description="Helical" evidence="1">
    <location>
        <begin position="136"/>
        <end position="156"/>
    </location>
</feature>
<reference evidence="3 4" key="1">
    <citation type="submission" date="2023-06" db="EMBL/GenBank/DDBJ databases">
        <title>Sporosarcina sp. nov., isolated from Korean traditional fermented seafood 'Jeotgal'.</title>
        <authorList>
            <person name="Yang A.I."/>
            <person name="Shin N.-R."/>
        </authorList>
    </citation>
    <scope>NUCLEOTIDE SEQUENCE [LARGE SCALE GENOMIC DNA]</scope>
    <source>
        <strain evidence="3 4">KCTC43456</strain>
    </source>
</reference>
<feature type="transmembrane region" description="Helical" evidence="1">
    <location>
        <begin position="200"/>
        <end position="219"/>
    </location>
</feature>
<dbReference type="PANTHER" id="PTHR35342:SF5">
    <property type="entry name" value="TRICARBOXYLIC TRANSPORT PROTEIN"/>
    <property type="match status" value="1"/>
</dbReference>
<evidence type="ECO:0000313" key="4">
    <source>
        <dbReference type="Proteomes" id="UP001271648"/>
    </source>
</evidence>
<feature type="transmembrane region" description="Helical" evidence="1">
    <location>
        <begin position="107"/>
        <end position="130"/>
    </location>
</feature>
<proteinExistence type="predicted"/>
<feature type="transmembrane region" description="Helical" evidence="1">
    <location>
        <begin position="460"/>
        <end position="482"/>
    </location>
</feature>
<dbReference type="InterPro" id="IPR002823">
    <property type="entry name" value="DUF112_TM"/>
</dbReference>
<feature type="transmembrane region" description="Helical" evidence="1">
    <location>
        <begin position="168"/>
        <end position="188"/>
    </location>
</feature>
<dbReference type="PANTHER" id="PTHR35342">
    <property type="entry name" value="TRICARBOXYLIC TRANSPORT PROTEIN"/>
    <property type="match status" value="1"/>
</dbReference>
<feature type="transmembrane region" description="Helical" evidence="1">
    <location>
        <begin position="6"/>
        <end position="27"/>
    </location>
</feature>
<dbReference type="Proteomes" id="UP001271648">
    <property type="component" value="Unassembled WGS sequence"/>
</dbReference>
<sequence length="506" mass="53246">MFELLLSGFASILTIKGILLIMGGVTLGLIFGSIPGLTATMAIAICLPITFGMNPIDGMALLMGLYIGGVSGGLIPAILLKIPGTPSSIATTFDGYPMARNGEAGKAFNFAIVSSFMGGLLSIIVLIMIAPPLGKVALQFGPFEYFAIIIFALSLISSLSGDSLPKGLMAGLLGIGFAMVGSAPIDAFPRFTFGAKTLDAGFSLLPVLIGLFAISEILINAEKKVKDNLKVNMKKISYKVTIKEYLAQGWNWFRSSLIGIGIGILPGIGGGTSNLVAYAAAKNSSKKPEKFGTGIPDGVVASESSNNAAIGGALVPLISLGIPGDTVTALLLGGLVLHGLQPGPLLLQNNGDVVYAIFAALLVANVFMILFLFLGMRGFVKMLSVPQNILMPVVLGLCVVGAYGENGRVFDIGALFFFGLLGYLMIKFGFPLTPLVLGFILGPLLETNLRRGLMLSQGDFMPFLTSPIAAVFLIFTFGSLGLKLYSNWKKKRSKDNQSFNYLEGEQ</sequence>
<name>A0AAW9A8D3_9BACL</name>
<evidence type="ECO:0000256" key="1">
    <source>
        <dbReference type="SAM" id="Phobius"/>
    </source>
</evidence>
<evidence type="ECO:0000259" key="2">
    <source>
        <dbReference type="Pfam" id="PF01970"/>
    </source>
</evidence>
<feature type="domain" description="DUF112" evidence="2">
    <location>
        <begin position="18"/>
        <end position="437"/>
    </location>
</feature>
<gene>
    <name evidence="3" type="ORF">QTL97_04200</name>
</gene>
<dbReference type="Pfam" id="PF01970">
    <property type="entry name" value="TctA"/>
    <property type="match status" value="1"/>
</dbReference>
<feature type="transmembrane region" description="Helical" evidence="1">
    <location>
        <begin position="59"/>
        <end position="80"/>
    </location>
</feature>
<keyword evidence="1" id="KW-0472">Membrane</keyword>
<feature type="transmembrane region" description="Helical" evidence="1">
    <location>
        <begin position="353"/>
        <end position="373"/>
    </location>
</feature>
<keyword evidence="4" id="KW-1185">Reference proteome</keyword>
<dbReference type="RefSeq" id="WP_317940279.1">
    <property type="nucleotide sequence ID" value="NZ_JAUBDJ010000002.1"/>
</dbReference>
<keyword evidence="1" id="KW-1133">Transmembrane helix</keyword>
<evidence type="ECO:0000313" key="3">
    <source>
        <dbReference type="EMBL" id="MDW0116125.1"/>
    </source>
</evidence>
<keyword evidence="1" id="KW-0812">Transmembrane</keyword>
<organism evidence="3 4">
    <name type="scientific">Sporosarcina thermotolerans</name>
    <dbReference type="NCBI Taxonomy" id="633404"/>
    <lineage>
        <taxon>Bacteria</taxon>
        <taxon>Bacillati</taxon>
        <taxon>Bacillota</taxon>
        <taxon>Bacilli</taxon>
        <taxon>Bacillales</taxon>
        <taxon>Caryophanaceae</taxon>
        <taxon>Sporosarcina</taxon>
    </lineage>
</organism>
<feature type="transmembrane region" description="Helical" evidence="1">
    <location>
        <begin position="415"/>
        <end position="440"/>
    </location>
</feature>
<protein>
    <submittedName>
        <fullName evidence="3">Tripartite tricarboxylate transporter permease</fullName>
    </submittedName>
</protein>